<comment type="similarity">
    <text evidence="2">In the central section; belongs to the CRISPR-associated helicase Cas3 family.</text>
</comment>
<dbReference type="InterPro" id="IPR006474">
    <property type="entry name" value="Helicase_Cas3_CRISPR-ass_core"/>
</dbReference>
<dbReference type="NCBIfam" id="TIGR01596">
    <property type="entry name" value="cas3_HD"/>
    <property type="match status" value="1"/>
</dbReference>
<keyword evidence="3" id="KW-0540">Nuclease</keyword>
<dbReference type="STRING" id="64969.SAMN02745127_00844"/>
<dbReference type="GO" id="GO:0004518">
    <property type="term" value="F:nuclease activity"/>
    <property type="evidence" value="ECO:0007669"/>
    <property type="project" value="UniProtKB-KW"/>
</dbReference>
<dbReference type="GO" id="GO:0005524">
    <property type="term" value="F:ATP binding"/>
    <property type="evidence" value="ECO:0007669"/>
    <property type="project" value="UniProtKB-KW"/>
</dbReference>
<evidence type="ECO:0000256" key="8">
    <source>
        <dbReference type="ARBA" id="ARBA00022840"/>
    </source>
</evidence>
<organism evidence="11 12">
    <name type="scientific">Oceanospirillum multiglobuliferum</name>
    <dbReference type="NCBI Taxonomy" id="64969"/>
    <lineage>
        <taxon>Bacteria</taxon>
        <taxon>Pseudomonadati</taxon>
        <taxon>Pseudomonadota</taxon>
        <taxon>Gammaproteobacteria</taxon>
        <taxon>Oceanospirillales</taxon>
        <taxon>Oceanospirillaceae</taxon>
        <taxon>Oceanospirillum</taxon>
    </lineage>
</organism>
<accession>A0A1T4MM71</accession>
<dbReference type="GO" id="GO:0003724">
    <property type="term" value="F:RNA helicase activity"/>
    <property type="evidence" value="ECO:0007669"/>
    <property type="project" value="TreeGrafter"/>
</dbReference>
<dbReference type="SMART" id="SM00490">
    <property type="entry name" value="HELICc"/>
    <property type="match status" value="1"/>
</dbReference>
<evidence type="ECO:0000256" key="9">
    <source>
        <dbReference type="ARBA" id="ARBA00023118"/>
    </source>
</evidence>
<gene>
    <name evidence="11" type="ORF">BTE48_00560</name>
</gene>
<dbReference type="RefSeq" id="WP_078744444.1">
    <property type="nucleotide sequence ID" value="NZ_FUXG01000004.1"/>
</dbReference>
<dbReference type="Gene3D" id="3.40.50.300">
    <property type="entry name" value="P-loop containing nucleotide triphosphate hydrolases"/>
    <property type="match status" value="2"/>
</dbReference>
<dbReference type="InterPro" id="IPR038257">
    <property type="entry name" value="CRISPR-assoc_Cas3_HD_sf"/>
</dbReference>
<dbReference type="Proteomes" id="UP000191418">
    <property type="component" value="Unassembled WGS sequence"/>
</dbReference>
<dbReference type="InterPro" id="IPR001650">
    <property type="entry name" value="Helicase_C-like"/>
</dbReference>
<evidence type="ECO:0000256" key="2">
    <source>
        <dbReference type="ARBA" id="ARBA00009046"/>
    </source>
</evidence>
<comment type="similarity">
    <text evidence="1">In the N-terminal section; belongs to the CRISPR-associated nuclease Cas3-HD family.</text>
</comment>
<evidence type="ECO:0000256" key="7">
    <source>
        <dbReference type="ARBA" id="ARBA00022806"/>
    </source>
</evidence>
<evidence type="ECO:0000259" key="10">
    <source>
        <dbReference type="PROSITE" id="PS51643"/>
    </source>
</evidence>
<sequence>MSRFARRKSVQTEVLHALPYQECYAKTWVKPDGSIVFGRTVLNHCQIVGETARQLIALFPESLSQRLFPHGSELAAASHDIGKVSPSFAAKLQKAVGADYRLVPALSNAMPECESRWGGHAGVSQATAEALKAPKYVAEILGQHHGFNPQIDDKRAGDEVFGGQSWQEEREKLVEALKVALNSDWPVFQTAAQARIVAGLTSVADWIGSGSFFEDPDADWQPLIVQALTDAGFIRPQIIPELTFADVFDPEHRKMQPRLAQQLFFDQVKGPGVYILEAQMGMGKTEAALYAAYKLMASGQATGIYFALLTQLTSNKIYDRFNAFLEQIIHSDTPNRALLLHSGAWLLDTEMGEEGRPGGAWFNHKKRGLLAPFAVGTLDQALMAVMNVKHGFVRAFGLAGKVVILDEVHSYDLYTGTILNELTSFLRQIGCTVIILSATLSRQRREALIESSSAATDYPLITAVDESGNPPLESAVHQPDSPPVCVRLIPDDGKALEEALLRAEQGQQVLWIENTVAEAQQRYLDLASRVSALGCEIGLLHSRFTSTDRQRNEARWVSAFGKEGWHDRQKQGRILVGTQVLEQSLDIDADFLVSRFAPTDMLLQRIGRLWRHELTPRPSSARCECWLIAPNIEQALKNPTTAFGATASVYAPYVLCRSLEVWQTITQLVLPSNIRHLIDKTYQDREESGLWSELLRLLKKGSRYRTGEEALQSLARLTLSRDGKTLPEHKADTRYSDQQTREVLLVRSLRYDSEACVTRIRLLDGQEIFIPSRRHRLTKPQWRQLAVTLYQQVVSVKPSDCPSALSLGELEKLQLGQIFYLGNPQEDEALLRVATVLDSGEIRTLDGAAFGNEKSLEYRNDLGYRAIKYKE</sequence>
<dbReference type="InterPro" id="IPR011545">
    <property type="entry name" value="DEAD/DEAH_box_helicase_dom"/>
</dbReference>
<dbReference type="InterPro" id="IPR006483">
    <property type="entry name" value="CRISPR-assoc_Cas3_HD"/>
</dbReference>
<dbReference type="Pfam" id="PF00270">
    <property type="entry name" value="DEAD"/>
    <property type="match status" value="1"/>
</dbReference>
<dbReference type="Pfam" id="PF22590">
    <property type="entry name" value="Cas3-like_C_2"/>
    <property type="match status" value="1"/>
</dbReference>
<dbReference type="PANTHER" id="PTHR47963:SF9">
    <property type="entry name" value="CRISPR-ASSOCIATED ENDONUCLEASE_HELICASE CAS3"/>
    <property type="match status" value="1"/>
</dbReference>
<dbReference type="EMBL" id="MTSM01000001">
    <property type="protein sequence ID" value="OPX56964.1"/>
    <property type="molecule type" value="Genomic_DNA"/>
</dbReference>
<dbReference type="InterPro" id="IPR050547">
    <property type="entry name" value="DEAD_box_RNA_helicases"/>
</dbReference>
<dbReference type="OrthoDB" id="9810236at2"/>
<dbReference type="InterPro" id="IPR054712">
    <property type="entry name" value="Cas3-like_dom"/>
</dbReference>
<dbReference type="SUPFAM" id="SSF52540">
    <property type="entry name" value="P-loop containing nucleoside triphosphate hydrolases"/>
    <property type="match status" value="1"/>
</dbReference>
<evidence type="ECO:0000313" key="11">
    <source>
        <dbReference type="EMBL" id="OPX56964.1"/>
    </source>
</evidence>
<keyword evidence="7" id="KW-0347">Helicase</keyword>
<keyword evidence="12" id="KW-1185">Reference proteome</keyword>
<dbReference type="GO" id="GO:0016787">
    <property type="term" value="F:hydrolase activity"/>
    <property type="evidence" value="ECO:0007669"/>
    <property type="project" value="UniProtKB-KW"/>
</dbReference>
<evidence type="ECO:0000256" key="5">
    <source>
        <dbReference type="ARBA" id="ARBA00022741"/>
    </source>
</evidence>
<protein>
    <submittedName>
        <fullName evidence="11">CRISPR-associated helicase Cas3</fullName>
    </submittedName>
</protein>
<keyword evidence="9" id="KW-0051">Antiviral defense</keyword>
<dbReference type="PANTHER" id="PTHR47963">
    <property type="entry name" value="DEAD-BOX ATP-DEPENDENT RNA HELICASE 47, MITOCHONDRIAL"/>
    <property type="match status" value="1"/>
</dbReference>
<name>A0A1T4MM71_9GAMM</name>
<keyword evidence="6" id="KW-0378">Hydrolase</keyword>
<dbReference type="AlphaFoldDB" id="A0A1T4MM71"/>
<dbReference type="CDD" id="cd09641">
    <property type="entry name" value="Cas3''_I"/>
    <property type="match status" value="1"/>
</dbReference>
<dbReference type="Pfam" id="PF18019">
    <property type="entry name" value="Cas3_HD"/>
    <property type="match status" value="1"/>
</dbReference>
<evidence type="ECO:0000313" key="12">
    <source>
        <dbReference type="Proteomes" id="UP000191418"/>
    </source>
</evidence>
<feature type="domain" description="HD Cas3-type" evidence="10">
    <location>
        <begin position="34"/>
        <end position="207"/>
    </location>
</feature>
<dbReference type="GO" id="GO:0003723">
    <property type="term" value="F:RNA binding"/>
    <property type="evidence" value="ECO:0007669"/>
    <property type="project" value="TreeGrafter"/>
</dbReference>
<keyword evidence="4" id="KW-0479">Metal-binding</keyword>
<proteinExistence type="inferred from homology"/>
<evidence type="ECO:0000256" key="1">
    <source>
        <dbReference type="ARBA" id="ARBA00006847"/>
    </source>
</evidence>
<dbReference type="Gene3D" id="1.10.3210.30">
    <property type="match status" value="1"/>
</dbReference>
<evidence type="ECO:0000256" key="4">
    <source>
        <dbReference type="ARBA" id="ARBA00022723"/>
    </source>
</evidence>
<evidence type="ECO:0000256" key="3">
    <source>
        <dbReference type="ARBA" id="ARBA00022722"/>
    </source>
</evidence>
<keyword evidence="5" id="KW-0547">Nucleotide-binding</keyword>
<dbReference type="NCBIfam" id="TIGR01587">
    <property type="entry name" value="cas3_core"/>
    <property type="match status" value="1"/>
</dbReference>
<evidence type="ECO:0000256" key="6">
    <source>
        <dbReference type="ARBA" id="ARBA00022801"/>
    </source>
</evidence>
<dbReference type="GO" id="GO:0051607">
    <property type="term" value="P:defense response to virus"/>
    <property type="evidence" value="ECO:0007669"/>
    <property type="project" value="UniProtKB-KW"/>
</dbReference>
<reference evidence="11 12" key="1">
    <citation type="submission" date="2017-01" db="EMBL/GenBank/DDBJ databases">
        <title>Genome Sequencing of a Marine Spirillum, Oceanospirillum multiglobuliferum ATCC 33336, from Japan.</title>
        <authorList>
            <person name="Carney J.G."/>
            <person name="Trachtenberg A.M."/>
            <person name="Rheaume B.A."/>
            <person name="Linnane J.D."/>
            <person name="Pitts N.L."/>
            <person name="Mykles D.L."/>
            <person name="Maclea K.S."/>
        </authorList>
    </citation>
    <scope>NUCLEOTIDE SEQUENCE [LARGE SCALE GENOMIC DNA]</scope>
    <source>
        <strain evidence="11 12">ATCC 33336</strain>
    </source>
</reference>
<dbReference type="GO" id="GO:0046872">
    <property type="term" value="F:metal ion binding"/>
    <property type="evidence" value="ECO:0007669"/>
    <property type="project" value="UniProtKB-KW"/>
</dbReference>
<keyword evidence="8" id="KW-0067">ATP-binding</keyword>
<dbReference type="PROSITE" id="PS51643">
    <property type="entry name" value="HD_CAS3"/>
    <property type="match status" value="1"/>
</dbReference>
<dbReference type="InterPro" id="IPR027417">
    <property type="entry name" value="P-loop_NTPase"/>
</dbReference>
<dbReference type="CDD" id="cd17930">
    <property type="entry name" value="DEXHc_cas3"/>
    <property type="match status" value="1"/>
</dbReference>
<comment type="caution">
    <text evidence="11">The sequence shown here is derived from an EMBL/GenBank/DDBJ whole genome shotgun (WGS) entry which is preliminary data.</text>
</comment>